<name>X1NA24_9ZZZZ</name>
<gene>
    <name evidence="1" type="ORF">S06H3_46433</name>
</gene>
<evidence type="ECO:0000313" key="1">
    <source>
        <dbReference type="EMBL" id="GAI40872.1"/>
    </source>
</evidence>
<reference evidence="1" key="1">
    <citation type="journal article" date="2014" name="Front. Microbiol.">
        <title>High frequency of phylogenetically diverse reductive dehalogenase-homologous genes in deep subseafloor sedimentary metagenomes.</title>
        <authorList>
            <person name="Kawai M."/>
            <person name="Futagami T."/>
            <person name="Toyoda A."/>
            <person name="Takaki Y."/>
            <person name="Nishi S."/>
            <person name="Hori S."/>
            <person name="Arai W."/>
            <person name="Tsubouchi T."/>
            <person name="Morono Y."/>
            <person name="Uchiyama I."/>
            <person name="Ito T."/>
            <person name="Fujiyama A."/>
            <person name="Inagaki F."/>
            <person name="Takami H."/>
        </authorList>
    </citation>
    <scope>NUCLEOTIDE SEQUENCE</scope>
    <source>
        <strain evidence="1">Expedition CK06-06</strain>
    </source>
</reference>
<comment type="caution">
    <text evidence="1">The sequence shown here is derived from an EMBL/GenBank/DDBJ whole genome shotgun (WGS) entry which is preliminary data.</text>
</comment>
<dbReference type="EMBL" id="BARV01029078">
    <property type="protein sequence ID" value="GAI40872.1"/>
    <property type="molecule type" value="Genomic_DNA"/>
</dbReference>
<accession>X1NA24</accession>
<feature type="non-terminal residue" evidence="1">
    <location>
        <position position="1"/>
    </location>
</feature>
<protein>
    <submittedName>
        <fullName evidence="1">Uncharacterized protein</fullName>
    </submittedName>
</protein>
<proteinExistence type="predicted"/>
<dbReference type="AlphaFoldDB" id="X1NA24"/>
<organism evidence="1">
    <name type="scientific">marine sediment metagenome</name>
    <dbReference type="NCBI Taxonomy" id="412755"/>
    <lineage>
        <taxon>unclassified sequences</taxon>
        <taxon>metagenomes</taxon>
        <taxon>ecological metagenomes</taxon>
    </lineage>
</organism>
<sequence>PDAPVEEKLNYIANQLYRLVGIGEQLIGQVPIVIEPKIMPSLVSIPLEPALLNRAIQAMRHQGKAWFPTLKLAWLCAAGAITEFPFYLPRDTIATCNFYELSSDFYDPDIVVNVYVDDGLTTPSGIALTGPTKVDYGEYYVKSRGVFISTDNPTATDAILSYEGQGCFLEKSFYEEFYAPIIDYMHRVLEGVAYGQV</sequence>